<feature type="region of interest" description="Disordered" evidence="1">
    <location>
        <begin position="104"/>
        <end position="123"/>
    </location>
</feature>
<dbReference type="Proteomes" id="UP000215914">
    <property type="component" value="Unassembled WGS sequence"/>
</dbReference>
<sequence length="264" mass="28244">MTRVGVLVGEVNRINEVVAIKWKNRVYRVWGEEESDIWVLDCLGPALVRGSVGSSPVMSSQFGAMPNSGMGGNGQSPVEDEDVGIDETPLVGSGNSHAVVTPMHEERESEVGNNDEGGEGASRKLEGFSVVGPKVRCSEDGATRNCFFFSSSSKSGQAHQRKLVGPRFRRAPAHAIPNISPENTRPKKRSRGDAEVSEPGFEFVGFTSRISQDVEGCPSTIVGGFDLNLRATPVESQSFREEDPPGAGANGVEVEVDSEGIRRG</sequence>
<reference evidence="2" key="2">
    <citation type="submission" date="2020-06" db="EMBL/GenBank/DDBJ databases">
        <title>Helianthus annuus Genome sequencing and assembly Release 2.</title>
        <authorList>
            <person name="Gouzy J."/>
            <person name="Langlade N."/>
            <person name="Munos S."/>
        </authorList>
    </citation>
    <scope>NUCLEOTIDE SEQUENCE</scope>
    <source>
        <tissue evidence="2">Leaves</tissue>
    </source>
</reference>
<organism evidence="2 3">
    <name type="scientific">Helianthus annuus</name>
    <name type="common">Common sunflower</name>
    <dbReference type="NCBI Taxonomy" id="4232"/>
    <lineage>
        <taxon>Eukaryota</taxon>
        <taxon>Viridiplantae</taxon>
        <taxon>Streptophyta</taxon>
        <taxon>Embryophyta</taxon>
        <taxon>Tracheophyta</taxon>
        <taxon>Spermatophyta</taxon>
        <taxon>Magnoliopsida</taxon>
        <taxon>eudicotyledons</taxon>
        <taxon>Gunneridae</taxon>
        <taxon>Pentapetalae</taxon>
        <taxon>asterids</taxon>
        <taxon>campanulids</taxon>
        <taxon>Asterales</taxon>
        <taxon>Asteraceae</taxon>
        <taxon>Asteroideae</taxon>
        <taxon>Heliantheae alliance</taxon>
        <taxon>Heliantheae</taxon>
        <taxon>Helianthus</taxon>
    </lineage>
</organism>
<dbReference type="EMBL" id="MNCJ02000319">
    <property type="protein sequence ID" value="KAF5811541.1"/>
    <property type="molecule type" value="Genomic_DNA"/>
</dbReference>
<reference evidence="2" key="1">
    <citation type="journal article" date="2017" name="Nature">
        <title>The sunflower genome provides insights into oil metabolism, flowering and Asterid evolution.</title>
        <authorList>
            <person name="Badouin H."/>
            <person name="Gouzy J."/>
            <person name="Grassa C.J."/>
            <person name="Murat F."/>
            <person name="Staton S.E."/>
            <person name="Cottret L."/>
            <person name="Lelandais-Briere C."/>
            <person name="Owens G.L."/>
            <person name="Carrere S."/>
            <person name="Mayjonade B."/>
            <person name="Legrand L."/>
            <person name="Gill N."/>
            <person name="Kane N.C."/>
            <person name="Bowers J.E."/>
            <person name="Hubner S."/>
            <person name="Bellec A."/>
            <person name="Berard A."/>
            <person name="Berges H."/>
            <person name="Blanchet N."/>
            <person name="Boniface M.C."/>
            <person name="Brunel D."/>
            <person name="Catrice O."/>
            <person name="Chaidir N."/>
            <person name="Claudel C."/>
            <person name="Donnadieu C."/>
            <person name="Faraut T."/>
            <person name="Fievet G."/>
            <person name="Helmstetter N."/>
            <person name="King M."/>
            <person name="Knapp S.J."/>
            <person name="Lai Z."/>
            <person name="Le Paslier M.C."/>
            <person name="Lippi Y."/>
            <person name="Lorenzon L."/>
            <person name="Mandel J.R."/>
            <person name="Marage G."/>
            <person name="Marchand G."/>
            <person name="Marquand E."/>
            <person name="Bret-Mestries E."/>
            <person name="Morien E."/>
            <person name="Nambeesan S."/>
            <person name="Nguyen T."/>
            <person name="Pegot-Espagnet P."/>
            <person name="Pouilly N."/>
            <person name="Raftis F."/>
            <person name="Sallet E."/>
            <person name="Schiex T."/>
            <person name="Thomas J."/>
            <person name="Vandecasteele C."/>
            <person name="Vares D."/>
            <person name="Vear F."/>
            <person name="Vautrin S."/>
            <person name="Crespi M."/>
            <person name="Mangin B."/>
            <person name="Burke J.M."/>
            <person name="Salse J."/>
            <person name="Munos S."/>
            <person name="Vincourt P."/>
            <person name="Rieseberg L.H."/>
            <person name="Langlade N.B."/>
        </authorList>
    </citation>
    <scope>NUCLEOTIDE SEQUENCE</scope>
    <source>
        <tissue evidence="2">Leaves</tissue>
    </source>
</reference>
<evidence type="ECO:0000313" key="2">
    <source>
        <dbReference type="EMBL" id="KAF5811541.1"/>
    </source>
</evidence>
<feature type="region of interest" description="Disordered" evidence="1">
    <location>
        <begin position="233"/>
        <end position="264"/>
    </location>
</feature>
<evidence type="ECO:0000256" key="1">
    <source>
        <dbReference type="SAM" id="MobiDB-lite"/>
    </source>
</evidence>
<gene>
    <name evidence="2" type="ORF">HanXRQr2_Chr04g0182561</name>
</gene>
<comment type="caution">
    <text evidence="2">The sequence shown here is derived from an EMBL/GenBank/DDBJ whole genome shotgun (WGS) entry which is preliminary data.</text>
</comment>
<feature type="region of interest" description="Disordered" evidence="1">
    <location>
        <begin position="176"/>
        <end position="196"/>
    </location>
</feature>
<accession>A0A9K3J9X8</accession>
<dbReference type="Gramene" id="mRNA:HanXRQr2_Chr04g0182561">
    <property type="protein sequence ID" value="CDS:HanXRQr2_Chr04g0182561.1"/>
    <property type="gene ID" value="HanXRQr2_Chr04g0182561"/>
</dbReference>
<proteinExistence type="predicted"/>
<evidence type="ECO:0000313" key="3">
    <source>
        <dbReference type="Proteomes" id="UP000215914"/>
    </source>
</evidence>
<name>A0A9K3J9X8_HELAN</name>
<protein>
    <submittedName>
        <fullName evidence="2">Uncharacterized protein</fullName>
    </submittedName>
</protein>
<dbReference type="AlphaFoldDB" id="A0A9K3J9X8"/>
<keyword evidence="3" id="KW-1185">Reference proteome</keyword>